<comment type="caution">
    <text evidence="1">The sequence shown here is derived from an EMBL/GenBank/DDBJ whole genome shotgun (WGS) entry which is preliminary data.</text>
</comment>
<gene>
    <name evidence="1" type="ORF">GCM10009092_11390</name>
</gene>
<name>A0ABP3GQ13_9ALTE</name>
<reference evidence="2" key="1">
    <citation type="journal article" date="2019" name="Int. J. Syst. Evol. Microbiol.">
        <title>The Global Catalogue of Microorganisms (GCM) 10K type strain sequencing project: providing services to taxonomists for standard genome sequencing and annotation.</title>
        <authorList>
            <consortium name="The Broad Institute Genomics Platform"/>
            <consortium name="The Broad Institute Genome Sequencing Center for Infectious Disease"/>
            <person name="Wu L."/>
            <person name="Ma J."/>
        </authorList>
    </citation>
    <scope>NUCLEOTIDE SEQUENCE [LARGE SCALE GENOMIC DNA]</scope>
    <source>
        <strain evidence="2">JCM 13378</strain>
    </source>
</reference>
<dbReference type="RefSeq" id="WP_343842784.1">
    <property type="nucleotide sequence ID" value="NZ_BAAAEI010000006.1"/>
</dbReference>
<organism evidence="1 2">
    <name type="scientific">Bowmanella denitrificans</name>
    <dbReference type="NCBI Taxonomy" id="366582"/>
    <lineage>
        <taxon>Bacteria</taxon>
        <taxon>Pseudomonadati</taxon>
        <taxon>Pseudomonadota</taxon>
        <taxon>Gammaproteobacteria</taxon>
        <taxon>Alteromonadales</taxon>
        <taxon>Alteromonadaceae</taxon>
        <taxon>Bowmanella</taxon>
    </lineage>
</organism>
<protein>
    <submittedName>
        <fullName evidence="1">Uncharacterized protein</fullName>
    </submittedName>
</protein>
<keyword evidence="2" id="KW-1185">Reference proteome</keyword>
<evidence type="ECO:0000313" key="2">
    <source>
        <dbReference type="Proteomes" id="UP001501757"/>
    </source>
</evidence>
<accession>A0ABP3GQ13</accession>
<evidence type="ECO:0000313" key="1">
    <source>
        <dbReference type="EMBL" id="GAA0348740.1"/>
    </source>
</evidence>
<proteinExistence type="predicted"/>
<sequence>MTDLTLKDALIAIESEAGIELPLGFNRLPLAERFSEVLALLKSNICPRKTEISKRADSEEVSLAVCLTDVLITHYTGIPAPVSTVSRHIAKIGLEKFCNTPESLLEAGVE</sequence>
<dbReference type="EMBL" id="BAAAEI010000006">
    <property type="protein sequence ID" value="GAA0348740.1"/>
    <property type="molecule type" value="Genomic_DNA"/>
</dbReference>
<dbReference type="Proteomes" id="UP001501757">
    <property type="component" value="Unassembled WGS sequence"/>
</dbReference>